<dbReference type="InterPro" id="IPR035899">
    <property type="entry name" value="DBL_dom_sf"/>
</dbReference>
<reference evidence="1" key="1">
    <citation type="submission" date="2020-02" db="EMBL/GenBank/DDBJ databases">
        <authorList>
            <person name="Enbody D E."/>
            <person name="Pettersson E M."/>
        </authorList>
    </citation>
    <scope>NUCLEOTIDE SEQUENCE [LARGE SCALE GENOMIC DNA]</scope>
</reference>
<proteinExistence type="predicted"/>
<dbReference type="GO" id="GO:0005737">
    <property type="term" value="C:cytoplasm"/>
    <property type="evidence" value="ECO:0007669"/>
    <property type="project" value="TreeGrafter"/>
</dbReference>
<dbReference type="Ensembl" id="ENSCPVT00000018863.2">
    <property type="protein sequence ID" value="ENSCPVP00000018054.1"/>
    <property type="gene ID" value="ENSCPVG00000013218.2"/>
</dbReference>
<reference evidence="1" key="3">
    <citation type="submission" date="2025-09" db="UniProtKB">
        <authorList>
            <consortium name="Ensembl"/>
        </authorList>
    </citation>
    <scope>IDENTIFICATION</scope>
</reference>
<dbReference type="PANTHER" id="PTHR22834:SF9">
    <property type="entry name" value="RHO GUANINE NUCLEOTIDE EXCHANGE FACTOR 37"/>
    <property type="match status" value="1"/>
</dbReference>
<accession>A0A8C3N9W0</accession>
<dbReference type="GO" id="GO:0005085">
    <property type="term" value="F:guanyl-nucleotide exchange factor activity"/>
    <property type="evidence" value="ECO:0007669"/>
    <property type="project" value="InterPro"/>
</dbReference>
<dbReference type="Pfam" id="PF00621">
    <property type="entry name" value="RhoGEF"/>
    <property type="match status" value="1"/>
</dbReference>
<dbReference type="Proteomes" id="UP000694382">
    <property type="component" value="Chromosome 13"/>
</dbReference>
<organism evidence="1 2">
    <name type="scientific">Geospiza parvula</name>
    <name type="common">Small tree-finch</name>
    <name type="synonym">Camarhynchus parvulus</name>
    <dbReference type="NCBI Taxonomy" id="87175"/>
    <lineage>
        <taxon>Eukaryota</taxon>
        <taxon>Metazoa</taxon>
        <taxon>Chordata</taxon>
        <taxon>Craniata</taxon>
        <taxon>Vertebrata</taxon>
        <taxon>Euteleostomi</taxon>
        <taxon>Archelosauria</taxon>
        <taxon>Archosauria</taxon>
        <taxon>Dinosauria</taxon>
        <taxon>Saurischia</taxon>
        <taxon>Theropoda</taxon>
        <taxon>Coelurosauria</taxon>
        <taxon>Aves</taxon>
        <taxon>Neognathae</taxon>
        <taxon>Neoaves</taxon>
        <taxon>Telluraves</taxon>
        <taxon>Australaves</taxon>
        <taxon>Passeriformes</taxon>
        <taxon>Thraupidae</taxon>
        <taxon>Camarhynchus</taxon>
    </lineage>
</organism>
<protein>
    <submittedName>
        <fullName evidence="1">Uncharacterized protein</fullName>
    </submittedName>
</protein>
<reference evidence="1" key="2">
    <citation type="submission" date="2025-08" db="UniProtKB">
        <authorList>
            <consortium name="Ensembl"/>
        </authorList>
    </citation>
    <scope>IDENTIFICATION</scope>
</reference>
<evidence type="ECO:0000313" key="1">
    <source>
        <dbReference type="Ensembl" id="ENSCPVP00000018054.1"/>
    </source>
</evidence>
<dbReference type="InterPro" id="IPR000219">
    <property type="entry name" value="DH_dom"/>
</dbReference>
<dbReference type="InterPro" id="IPR051492">
    <property type="entry name" value="Dynamin-Rho_GEF"/>
</dbReference>
<dbReference type="PANTHER" id="PTHR22834">
    <property type="entry name" value="NUCLEAR FUSION PROTEIN FUS2"/>
    <property type="match status" value="1"/>
</dbReference>
<sequence>MASAEPGSEEAAEAEEAVYEEMPCDRMELSQQLAVEELISTEASYVHNMQLCVSDIRAHLQDKQLPELDLEGLFSNTDDILHVSRRFLKGLEATAGPGQEQLLCISKWCSANGCPVPSCGGGASPAPALAPPAPALAL</sequence>
<name>A0A8C3N9W0_GEOPR</name>
<dbReference type="AlphaFoldDB" id="A0A8C3N9W0"/>
<evidence type="ECO:0000313" key="2">
    <source>
        <dbReference type="Proteomes" id="UP000694382"/>
    </source>
</evidence>
<dbReference type="SUPFAM" id="SSF48065">
    <property type="entry name" value="DBL homology domain (DH-domain)"/>
    <property type="match status" value="1"/>
</dbReference>
<dbReference type="Gene3D" id="1.20.900.10">
    <property type="entry name" value="Dbl homology (DH) domain"/>
    <property type="match status" value="1"/>
</dbReference>
<dbReference type="PROSITE" id="PS50010">
    <property type="entry name" value="DH_2"/>
    <property type="match status" value="1"/>
</dbReference>
<keyword evidence="2" id="KW-1185">Reference proteome</keyword>